<dbReference type="RefSeq" id="WP_146445644.1">
    <property type="nucleotide sequence ID" value="NZ_SJPR01000004.1"/>
</dbReference>
<feature type="chain" id="PRO_5023143037" evidence="1">
    <location>
        <begin position="20"/>
        <end position="418"/>
    </location>
</feature>
<dbReference type="EMBL" id="SJPR01000004">
    <property type="protein sequence ID" value="TWT95830.1"/>
    <property type="molecule type" value="Genomic_DNA"/>
</dbReference>
<evidence type="ECO:0000313" key="3">
    <source>
        <dbReference type="EMBL" id="TWT95830.1"/>
    </source>
</evidence>
<keyword evidence="4" id="KW-1185">Reference proteome</keyword>
<name>A0A5C6A8Y1_9BACT</name>
<dbReference type="Pfam" id="PF13360">
    <property type="entry name" value="PQQ_2"/>
    <property type="match status" value="2"/>
</dbReference>
<feature type="signal peptide" evidence="1">
    <location>
        <begin position="1"/>
        <end position="19"/>
    </location>
</feature>
<keyword evidence="1" id="KW-0732">Signal</keyword>
<reference evidence="3 4" key="1">
    <citation type="submission" date="2019-02" db="EMBL/GenBank/DDBJ databases">
        <title>Deep-cultivation of Planctomycetes and their phenomic and genomic characterization uncovers novel biology.</title>
        <authorList>
            <person name="Wiegand S."/>
            <person name="Jogler M."/>
            <person name="Boedeker C."/>
            <person name="Pinto D."/>
            <person name="Vollmers J."/>
            <person name="Rivas-Marin E."/>
            <person name="Kohn T."/>
            <person name="Peeters S.H."/>
            <person name="Heuer A."/>
            <person name="Rast P."/>
            <person name="Oberbeckmann S."/>
            <person name="Bunk B."/>
            <person name="Jeske O."/>
            <person name="Meyerdierks A."/>
            <person name="Storesund J.E."/>
            <person name="Kallscheuer N."/>
            <person name="Luecker S."/>
            <person name="Lage O.M."/>
            <person name="Pohl T."/>
            <person name="Merkel B.J."/>
            <person name="Hornburger P."/>
            <person name="Mueller R.-W."/>
            <person name="Bruemmer F."/>
            <person name="Labrenz M."/>
            <person name="Spormann A.M."/>
            <person name="Op Den Camp H."/>
            <person name="Overmann J."/>
            <person name="Amann R."/>
            <person name="Jetten M.S.M."/>
            <person name="Mascher T."/>
            <person name="Medema M.H."/>
            <person name="Devos D.P."/>
            <person name="Kaster A.-K."/>
            <person name="Ovreas L."/>
            <person name="Rohde M."/>
            <person name="Galperin M.Y."/>
            <person name="Jogler C."/>
        </authorList>
    </citation>
    <scope>NUCLEOTIDE SEQUENCE [LARGE SCALE GENOMIC DNA]</scope>
    <source>
        <strain evidence="3 4">Pla108</strain>
    </source>
</reference>
<organism evidence="3 4">
    <name type="scientific">Botrimarina colliarenosi</name>
    <dbReference type="NCBI Taxonomy" id="2528001"/>
    <lineage>
        <taxon>Bacteria</taxon>
        <taxon>Pseudomonadati</taxon>
        <taxon>Planctomycetota</taxon>
        <taxon>Planctomycetia</taxon>
        <taxon>Pirellulales</taxon>
        <taxon>Lacipirellulaceae</taxon>
        <taxon>Botrimarina</taxon>
    </lineage>
</organism>
<dbReference type="Gene3D" id="2.130.10.10">
    <property type="entry name" value="YVTN repeat-like/Quinoprotein amine dehydrogenase"/>
    <property type="match status" value="2"/>
</dbReference>
<comment type="caution">
    <text evidence="3">The sequence shown here is derived from an EMBL/GenBank/DDBJ whole genome shotgun (WGS) entry which is preliminary data.</text>
</comment>
<protein>
    <submittedName>
        <fullName evidence="3">Outer membrane biogenesis protein BamB</fullName>
    </submittedName>
</protein>
<evidence type="ECO:0000313" key="4">
    <source>
        <dbReference type="Proteomes" id="UP000317421"/>
    </source>
</evidence>
<dbReference type="OrthoDB" id="244732at2"/>
<accession>A0A5C6A8Y1</accession>
<sequence precursor="true">MIRSCFPALVLLIVAGAIAQADEPAWNRFRGPEGTGVNQTANPPVEFGPDQNVLWRTAVHGRGWSSPVVLGERVWLTTATDDGRRLSALCLELATGDVLWDRVVFEVAEPRFRHPTNSYASCTSFVEPGRLYVHFGSYGTACLDAATGATLWERRDFVSDDFRGPASSPIVHGEWLIVHFDGVDHQFLVGLDKQTGATAWRRERDIDYGVDNGDLKKAYATPRVIEVDGVAQLISPAAVETIAYKLPEVEPLWRIRHGGMNAAAPPLFDGERVYVTGGVGPMSLVAVRPNGHGDVTDTQVAWNEGRNVPQRSGPLLLEGRLYTTDDRGIAACRDAATGEALWTKRLGGTFWASPVTAAGRIYAFNQAGEGFVFAAEDAYRELARIELDEEVNATPAIVGDTLLVRTIDALYRFGVEKE</sequence>
<feature type="domain" description="Pyrrolo-quinoline quinone repeat" evidence="2">
    <location>
        <begin position="301"/>
        <end position="404"/>
    </location>
</feature>
<dbReference type="PANTHER" id="PTHR34512">
    <property type="entry name" value="CELL SURFACE PROTEIN"/>
    <property type="match status" value="1"/>
</dbReference>
<dbReference type="SUPFAM" id="SSF50998">
    <property type="entry name" value="Quinoprotein alcohol dehydrogenase-like"/>
    <property type="match status" value="1"/>
</dbReference>
<dbReference type="Proteomes" id="UP000317421">
    <property type="component" value="Unassembled WGS sequence"/>
</dbReference>
<dbReference type="InterPro" id="IPR011047">
    <property type="entry name" value="Quinoprotein_ADH-like_sf"/>
</dbReference>
<dbReference type="InterPro" id="IPR015943">
    <property type="entry name" value="WD40/YVTN_repeat-like_dom_sf"/>
</dbReference>
<feature type="domain" description="Pyrrolo-quinoline quinone repeat" evidence="2">
    <location>
        <begin position="52"/>
        <end position="155"/>
    </location>
</feature>
<dbReference type="AlphaFoldDB" id="A0A5C6A8Y1"/>
<gene>
    <name evidence="3" type="ORF">Pla108_29070</name>
</gene>
<evidence type="ECO:0000259" key="2">
    <source>
        <dbReference type="Pfam" id="PF13360"/>
    </source>
</evidence>
<proteinExistence type="predicted"/>
<dbReference type="InterPro" id="IPR002372">
    <property type="entry name" value="PQQ_rpt_dom"/>
</dbReference>
<dbReference type="PANTHER" id="PTHR34512:SF30">
    <property type="entry name" value="OUTER MEMBRANE PROTEIN ASSEMBLY FACTOR BAMB"/>
    <property type="match status" value="1"/>
</dbReference>
<evidence type="ECO:0000256" key="1">
    <source>
        <dbReference type="SAM" id="SignalP"/>
    </source>
</evidence>